<dbReference type="AlphaFoldDB" id="Q01BQ2"/>
<accession>Q01BQ2</accession>
<dbReference type="RefSeq" id="XP_003078515.1">
    <property type="nucleotide sequence ID" value="XM_003078467.1"/>
</dbReference>
<dbReference type="Proteomes" id="UP000009170">
    <property type="component" value="Unassembled WGS sequence"/>
</dbReference>
<organism evidence="2 3">
    <name type="scientific">Ostreococcus tauri</name>
    <name type="common">Marine green alga</name>
    <dbReference type="NCBI Taxonomy" id="70448"/>
    <lineage>
        <taxon>Eukaryota</taxon>
        <taxon>Viridiplantae</taxon>
        <taxon>Chlorophyta</taxon>
        <taxon>Mamiellophyceae</taxon>
        <taxon>Mamiellales</taxon>
        <taxon>Bathycoccaceae</taxon>
        <taxon>Ostreococcus</taxon>
    </lineage>
</organism>
<protein>
    <submittedName>
        <fullName evidence="2">Unnamed product</fullName>
    </submittedName>
</protein>
<dbReference type="OMA" id="MNENMER"/>
<feature type="compositionally biased region" description="Basic and acidic residues" evidence="1">
    <location>
        <begin position="32"/>
        <end position="50"/>
    </location>
</feature>
<proteinExistence type="predicted"/>
<keyword evidence="3" id="KW-1185">Reference proteome</keyword>
<feature type="region of interest" description="Disordered" evidence="1">
    <location>
        <begin position="1"/>
        <end position="71"/>
    </location>
</feature>
<dbReference type="InParanoid" id="Q01BQ2"/>
<dbReference type="GeneID" id="9833691"/>
<name>Q01BQ2_OSTTA</name>
<sequence length="209" mass="24151">MDDATTTGGRRRARGRARGADAIAANRRAIKARSEANRRARLEGEGDSLGRRATARTLTEYEPSPRAKRDLETYAELGARRRASIDAKVQANDPRRGLPRLGEVPKYLARRRTTLLREMNERMERALEDIERRRDARAEATVREREMREERRRENERRRAALARRAEMDAAKPSPRARAAMRQSLERARELFARAKIRVNEDVIHDDSL</sequence>
<feature type="region of interest" description="Disordered" evidence="1">
    <location>
        <begin position="145"/>
        <end position="178"/>
    </location>
</feature>
<dbReference type="EMBL" id="CAID01000003">
    <property type="protein sequence ID" value="CAL53256.1"/>
    <property type="molecule type" value="Genomic_DNA"/>
</dbReference>
<reference evidence="3" key="1">
    <citation type="journal article" date="2006" name="Proc. Natl. Acad. Sci. U.S.A.">
        <title>Genome analysis of the smallest free-living eukaryote Ostreococcus tauri unveils many unique features.</title>
        <authorList>
            <person name="Derelle E."/>
            <person name="Ferraz C."/>
            <person name="Rombauts S."/>
            <person name="Rouze P."/>
            <person name="Worden A.Z."/>
            <person name="Robbens S."/>
            <person name="Partensky F."/>
            <person name="Degroeve S."/>
            <person name="Echeynie S."/>
            <person name="Cooke R."/>
            <person name="Saeys Y."/>
            <person name="Wuyts J."/>
            <person name="Jabbari K."/>
            <person name="Bowler C."/>
            <person name="Panaud O."/>
            <person name="Piegu B."/>
            <person name="Ball S.G."/>
            <person name="Ral J.-P."/>
            <person name="Bouget F.-Y."/>
            <person name="Piganeau G."/>
            <person name="De Baets B."/>
            <person name="Picard A."/>
            <person name="Delseny M."/>
            <person name="Demaille J."/>
            <person name="Van de Peer Y."/>
            <person name="Moreau H."/>
        </authorList>
    </citation>
    <scope>NUCLEOTIDE SEQUENCE [LARGE SCALE GENOMIC DNA]</scope>
    <source>
        <strain evidence="3">OTTH 0595 / CCAP 157/2 / RCC745</strain>
    </source>
</reference>
<gene>
    <name evidence="2" type="ORF">OT_ostta03g05820</name>
</gene>
<evidence type="ECO:0000256" key="1">
    <source>
        <dbReference type="SAM" id="MobiDB-lite"/>
    </source>
</evidence>
<feature type="compositionally biased region" description="Basic and acidic residues" evidence="1">
    <location>
        <begin position="145"/>
        <end position="170"/>
    </location>
</feature>
<evidence type="ECO:0000313" key="2">
    <source>
        <dbReference type="EMBL" id="CAL53256.1"/>
    </source>
</evidence>
<comment type="caution">
    <text evidence="2">The sequence shown here is derived from an EMBL/GenBank/DDBJ whole genome shotgun (WGS) entry which is preliminary data.</text>
</comment>
<reference evidence="2 3" key="2">
    <citation type="journal article" date="2014" name="BMC Genomics">
        <title>An improved genome of the model marine alga Ostreococcus tauri unfolds by assessing Illumina de novo assemblies.</title>
        <authorList>
            <person name="Blanc-Mathieu R."/>
            <person name="Verhelst B."/>
            <person name="Derelle E."/>
            <person name="Rombauts S."/>
            <person name="Bouget F.Y."/>
            <person name="Carre I."/>
            <person name="Chateau A."/>
            <person name="Eyre-Walker A."/>
            <person name="Grimsley N."/>
            <person name="Moreau H."/>
            <person name="Piegu B."/>
            <person name="Rivals E."/>
            <person name="Schackwitz W."/>
            <person name="Van de Peer Y."/>
            <person name="Piganeau G."/>
        </authorList>
    </citation>
    <scope>NUCLEOTIDE SEQUENCE [LARGE SCALE GENOMIC DNA]</scope>
    <source>
        <strain evidence="3">OTTH 0595 / CCAP 157/2 / RCC745</strain>
    </source>
</reference>
<dbReference type="KEGG" id="ota:OT_ostta03g05820"/>
<evidence type="ECO:0000313" key="3">
    <source>
        <dbReference type="Proteomes" id="UP000009170"/>
    </source>
</evidence>